<gene>
    <name evidence="1" type="ORF">QFC20_006174</name>
</gene>
<evidence type="ECO:0000313" key="1">
    <source>
        <dbReference type="EMBL" id="KAJ9097517.1"/>
    </source>
</evidence>
<evidence type="ECO:0000313" key="2">
    <source>
        <dbReference type="Proteomes" id="UP001230649"/>
    </source>
</evidence>
<keyword evidence="2" id="KW-1185">Reference proteome</keyword>
<dbReference type="Proteomes" id="UP001230649">
    <property type="component" value="Unassembled WGS sequence"/>
</dbReference>
<sequence>MKEQKGKKVVKPYDRQSPPAPNRPLTPPTRDSDIPSPRVALTNGTRPASVDWTQYDAGLNSAIFALDEELKTRKIPGLPSTNAYAFIPLGTPRSLRHIEVRGFANGSDLGGNNTCFTGYKELREFLTSTFRNDQISYLDKINSAFDEYCAIVRHEDNSVDGQDKNMTDGKPNSKEPSKKDGLSWSSSKFVDYLCFLFNYFILRAAFGHDTGSTEVFDLKGGRSRDRVIEYLLSICTGVIFRKKSVSSHCQTVRNLVGGTEDTDSRRLTPEYQSLAIDKGFTHDFPGAENPMMEDLEWMSRFYRVRKTAKGEDSEGRCPLILPPVIAAILDPATSASDIDLKRLRRSFDFSTWRLPEGLQRWWQKEQDEKAALKLAKEEEKRLREAAKLDGATTSSTATGPQTKSRKNAQPDSSLDGSYPNTTVITPEYTSSQSCRDADDSDSIMQGVQLDEQSVRCYPRYYVAQCGPDPVFQEWRAKEEAARRHWEMMTRGDKFLRECSKSDTYTPPTNFHASSRPESNDYCNAESSANATAGPGPSTLENRARFFKGSKCWA</sequence>
<comment type="caution">
    <text evidence="1">The sequence shown here is derived from an EMBL/GenBank/DDBJ whole genome shotgun (WGS) entry which is preliminary data.</text>
</comment>
<protein>
    <submittedName>
        <fullName evidence="1">Uncharacterized protein</fullName>
    </submittedName>
</protein>
<proteinExistence type="predicted"/>
<name>A0ACC2VG17_9TREE</name>
<organism evidence="1 2">
    <name type="scientific">Naganishia adeliensis</name>
    <dbReference type="NCBI Taxonomy" id="92952"/>
    <lineage>
        <taxon>Eukaryota</taxon>
        <taxon>Fungi</taxon>
        <taxon>Dikarya</taxon>
        <taxon>Basidiomycota</taxon>
        <taxon>Agaricomycotina</taxon>
        <taxon>Tremellomycetes</taxon>
        <taxon>Filobasidiales</taxon>
        <taxon>Filobasidiaceae</taxon>
        <taxon>Naganishia</taxon>
    </lineage>
</organism>
<reference evidence="1" key="1">
    <citation type="submission" date="2023-04" db="EMBL/GenBank/DDBJ databases">
        <title>Draft Genome sequencing of Naganishia species isolated from polar environments using Oxford Nanopore Technology.</title>
        <authorList>
            <person name="Leo P."/>
            <person name="Venkateswaran K."/>
        </authorList>
    </citation>
    <scope>NUCLEOTIDE SEQUENCE</scope>
    <source>
        <strain evidence="1">MNA-CCFEE 5262</strain>
    </source>
</reference>
<dbReference type="EMBL" id="JASBWS010000102">
    <property type="protein sequence ID" value="KAJ9097517.1"/>
    <property type="molecule type" value="Genomic_DNA"/>
</dbReference>
<accession>A0ACC2VG17</accession>